<dbReference type="OrthoDB" id="4096434at2759"/>
<dbReference type="AlphaFoldDB" id="A0A1E4RKS6"/>
<name>A0A1E4RKS6_9ASCO</name>
<protein>
    <submittedName>
        <fullName evidence="1">Uncharacterized protein</fullName>
    </submittedName>
</protein>
<sequence>MNSSMNIELFESSMLVCGSFDEGFVEKNVNMEHIDPIQLLVPLSSESYSSSFDCGSVFSSEDSSVTSDLDSVCFSRSRHSSFDFKESKINFNYIEFPASASYTELLCDMDIEKLLADLPDSKFPQGSAATLIVSEEKQSVSANAACEDTNSNGIVSVEVSLTKISRGGKFGLTNPGIPKNSSASYPTSTELAGLGIFFPKVEYEMKDNSVPVSISFEQPINQLRLIGMFKKTNFKNSISFIENLQPLSFLQKDSRFQRKNYKFDHESKAPIKKPSSRANVCDLRSGLNLSNYSLALTKLVEEQILRLFELVCDFDITKNSWRRHLKADQRSDLLVRLFKYTSIWFPDYDTTTLDFVISRASYARKQVAYKSKKKLNKLKFKNDY</sequence>
<organism evidence="1 2">
    <name type="scientific">Hyphopichia burtonii NRRL Y-1933</name>
    <dbReference type="NCBI Taxonomy" id="984485"/>
    <lineage>
        <taxon>Eukaryota</taxon>
        <taxon>Fungi</taxon>
        <taxon>Dikarya</taxon>
        <taxon>Ascomycota</taxon>
        <taxon>Saccharomycotina</taxon>
        <taxon>Pichiomycetes</taxon>
        <taxon>Debaryomycetaceae</taxon>
        <taxon>Hyphopichia</taxon>
    </lineage>
</organism>
<dbReference type="RefSeq" id="XP_020076897.1">
    <property type="nucleotide sequence ID" value="XM_020220103.1"/>
</dbReference>
<dbReference type="Proteomes" id="UP000095085">
    <property type="component" value="Unassembled WGS sequence"/>
</dbReference>
<keyword evidence="2" id="KW-1185">Reference proteome</keyword>
<proteinExistence type="predicted"/>
<gene>
    <name evidence="1" type="ORF">HYPBUDRAFT_148136</name>
</gene>
<evidence type="ECO:0000313" key="2">
    <source>
        <dbReference type="Proteomes" id="UP000095085"/>
    </source>
</evidence>
<dbReference type="GeneID" id="30994653"/>
<reference evidence="2" key="1">
    <citation type="submission" date="2016-05" db="EMBL/GenBank/DDBJ databases">
        <title>Comparative genomics of biotechnologically important yeasts.</title>
        <authorList>
            <consortium name="DOE Joint Genome Institute"/>
            <person name="Riley R."/>
            <person name="Haridas S."/>
            <person name="Wolfe K.H."/>
            <person name="Lopes M.R."/>
            <person name="Hittinger C.T."/>
            <person name="Goker M."/>
            <person name="Salamov A."/>
            <person name="Wisecaver J."/>
            <person name="Long T.M."/>
            <person name="Aerts A.L."/>
            <person name="Barry K."/>
            <person name="Choi C."/>
            <person name="Clum A."/>
            <person name="Coughlan A.Y."/>
            <person name="Deshpande S."/>
            <person name="Douglass A.P."/>
            <person name="Hanson S.J."/>
            <person name="Klenk H.-P."/>
            <person name="Labutti K."/>
            <person name="Lapidus A."/>
            <person name="Lindquist E."/>
            <person name="Lipzen A."/>
            <person name="Meier-Kolthoff J.P."/>
            <person name="Ohm R.A."/>
            <person name="Otillar R.P."/>
            <person name="Pangilinan J."/>
            <person name="Peng Y."/>
            <person name="Rokas A."/>
            <person name="Rosa C.A."/>
            <person name="Scheuner C."/>
            <person name="Sibirny A.A."/>
            <person name="Slot J.C."/>
            <person name="Stielow J.B."/>
            <person name="Sun H."/>
            <person name="Kurtzman C.P."/>
            <person name="Blackwell M."/>
            <person name="Grigoriev I.V."/>
            <person name="Jeffries T.W."/>
        </authorList>
    </citation>
    <scope>NUCLEOTIDE SEQUENCE [LARGE SCALE GENOMIC DNA]</scope>
    <source>
        <strain evidence="2">NRRL Y-1933</strain>
    </source>
</reference>
<evidence type="ECO:0000313" key="1">
    <source>
        <dbReference type="EMBL" id="ODV67830.1"/>
    </source>
</evidence>
<dbReference type="EMBL" id="KV454540">
    <property type="protein sequence ID" value="ODV67830.1"/>
    <property type="molecule type" value="Genomic_DNA"/>
</dbReference>
<accession>A0A1E4RKS6</accession>